<name>A0ACC2J1Z0_9PEZI</name>
<organism evidence="1 2">
    <name type="scientific">Nemania bipapillata</name>
    <dbReference type="NCBI Taxonomy" id="110536"/>
    <lineage>
        <taxon>Eukaryota</taxon>
        <taxon>Fungi</taxon>
        <taxon>Dikarya</taxon>
        <taxon>Ascomycota</taxon>
        <taxon>Pezizomycotina</taxon>
        <taxon>Sordariomycetes</taxon>
        <taxon>Xylariomycetidae</taxon>
        <taxon>Xylariales</taxon>
        <taxon>Xylariaceae</taxon>
        <taxon>Nemania</taxon>
    </lineage>
</organism>
<evidence type="ECO:0000313" key="1">
    <source>
        <dbReference type="EMBL" id="KAJ8121347.1"/>
    </source>
</evidence>
<dbReference type="Proteomes" id="UP001153334">
    <property type="component" value="Unassembled WGS sequence"/>
</dbReference>
<comment type="caution">
    <text evidence="1">The sequence shown here is derived from an EMBL/GenBank/DDBJ whole genome shotgun (WGS) entry which is preliminary data.</text>
</comment>
<accession>A0ACC2J1Z0</accession>
<reference evidence="1" key="1">
    <citation type="submission" date="2022-11" db="EMBL/GenBank/DDBJ databases">
        <title>Genome Sequence of Nemania bipapillata.</title>
        <authorList>
            <person name="Buettner E."/>
        </authorList>
    </citation>
    <scope>NUCLEOTIDE SEQUENCE</scope>
    <source>
        <strain evidence="1">CP14</strain>
    </source>
</reference>
<sequence length="150" mass="16522">MRLGTFTSRFFMLGVIPGAHSLPLDAQPPLSRRLETSTCEFYGYVDDKGVYNEYTISMAGWGNDESSGACAARVPSYIQSQCNTGLINFACAPVHENLHDTQISFRINKAAITQPDCVTEALRLASLTAHDEQTIECLCLAECWPSQNTH</sequence>
<keyword evidence="2" id="KW-1185">Reference proteome</keyword>
<evidence type="ECO:0000313" key="2">
    <source>
        <dbReference type="Proteomes" id="UP001153334"/>
    </source>
</evidence>
<protein>
    <submittedName>
        <fullName evidence="1">Uncharacterized protein</fullName>
    </submittedName>
</protein>
<proteinExistence type="predicted"/>
<gene>
    <name evidence="1" type="ORF">ONZ43_g2180</name>
</gene>
<dbReference type="EMBL" id="JAPESX010000431">
    <property type="protein sequence ID" value="KAJ8121347.1"/>
    <property type="molecule type" value="Genomic_DNA"/>
</dbReference>